<proteinExistence type="inferred from homology"/>
<reference evidence="5" key="1">
    <citation type="journal article" date="2018" name="Int. J. Syst. Evol. Microbiol.">
        <title>Neptunicella marina gen. nov., sp. nov., isolated from surface seawater.</title>
        <authorList>
            <person name="Liu X."/>
            <person name="Lai Q."/>
            <person name="Du Y."/>
            <person name="Zhang X."/>
            <person name="Liu Z."/>
            <person name="Sun F."/>
            <person name="Shao Z."/>
        </authorList>
    </citation>
    <scope>NUCLEOTIDE SEQUENCE</scope>
    <source>
        <strain evidence="5">S27-2</strain>
    </source>
</reference>
<evidence type="ECO:0000256" key="2">
    <source>
        <dbReference type="ARBA" id="ARBA00022670"/>
    </source>
</evidence>
<dbReference type="Gene3D" id="2.40.10.10">
    <property type="entry name" value="Trypsin-like serine proteases"/>
    <property type="match status" value="2"/>
</dbReference>
<dbReference type="Gene3D" id="2.30.42.10">
    <property type="match status" value="1"/>
</dbReference>
<dbReference type="InterPro" id="IPR009003">
    <property type="entry name" value="Peptidase_S1_PA"/>
</dbReference>
<dbReference type="PANTHER" id="PTHR43343:SF3">
    <property type="entry name" value="PROTEASE DO-LIKE 8, CHLOROPLASTIC"/>
    <property type="match status" value="1"/>
</dbReference>
<dbReference type="Proteomes" id="UP000601768">
    <property type="component" value="Unassembled WGS sequence"/>
</dbReference>
<dbReference type="PRINTS" id="PR00834">
    <property type="entry name" value="PROTEASES2C"/>
</dbReference>
<protein>
    <submittedName>
        <fullName evidence="5">Trypsin-like peptidase domain-containing protein</fullName>
    </submittedName>
</protein>
<feature type="domain" description="PDZ" evidence="4">
    <location>
        <begin position="243"/>
        <end position="328"/>
    </location>
</feature>
<dbReference type="PANTHER" id="PTHR43343">
    <property type="entry name" value="PEPTIDASE S12"/>
    <property type="match status" value="1"/>
</dbReference>
<dbReference type="AlphaFoldDB" id="A0A8J6ISW9"/>
<dbReference type="InterPro" id="IPR001940">
    <property type="entry name" value="Peptidase_S1C"/>
</dbReference>
<keyword evidence="2" id="KW-0645">Protease</keyword>
<evidence type="ECO:0000256" key="3">
    <source>
        <dbReference type="ARBA" id="ARBA00022801"/>
    </source>
</evidence>
<dbReference type="Pfam" id="PF13365">
    <property type="entry name" value="Trypsin_2"/>
    <property type="match status" value="1"/>
</dbReference>
<evidence type="ECO:0000259" key="4">
    <source>
        <dbReference type="PROSITE" id="PS50106"/>
    </source>
</evidence>
<dbReference type="InterPro" id="IPR036034">
    <property type="entry name" value="PDZ_sf"/>
</dbReference>
<reference evidence="5" key="2">
    <citation type="submission" date="2020-08" db="EMBL/GenBank/DDBJ databases">
        <authorList>
            <person name="Lai Q."/>
        </authorList>
    </citation>
    <scope>NUCLEOTIDE SEQUENCE</scope>
    <source>
        <strain evidence="5">S27-2</strain>
    </source>
</reference>
<dbReference type="GO" id="GO:0004252">
    <property type="term" value="F:serine-type endopeptidase activity"/>
    <property type="evidence" value="ECO:0007669"/>
    <property type="project" value="InterPro"/>
</dbReference>
<dbReference type="GO" id="GO:0006508">
    <property type="term" value="P:proteolysis"/>
    <property type="evidence" value="ECO:0007669"/>
    <property type="project" value="UniProtKB-KW"/>
</dbReference>
<dbReference type="PROSITE" id="PS50106">
    <property type="entry name" value="PDZ"/>
    <property type="match status" value="1"/>
</dbReference>
<dbReference type="Pfam" id="PF13180">
    <property type="entry name" value="PDZ_2"/>
    <property type="match status" value="1"/>
</dbReference>
<name>A0A8J6ISW9_9ALTE</name>
<evidence type="ECO:0000313" key="6">
    <source>
        <dbReference type="Proteomes" id="UP000601768"/>
    </source>
</evidence>
<sequence>MLLLIPDLRQGTGLELRLFNQPSTANDRVSFHEAVKSATPAVVDIYSTGIETRPFPYRGRQVERASLGSGVIMSEQGYILTCYHVIRNAETISVRLSDGRILDAQQVGQDPYTDLAVLKIDEENLPVIPQREQTNTRVGDVVLAIGNPYNLGKTITQGVISATGRNGLSNYLTNSNGYAGFIQMDAVLNEGNSGGALVDSNGVLVGINNANFKTLDNQNRVKDVAGIFFAVPYELAKKVMDSIITNGRVIRGYLGISANEERDPKNMLPGILVTHIEPFGPAAKAGLRPEDIITKVNNTQVEGVLQVLDIVAETKPGDEITFEIIRNKKIMTVPVIIGELGAS</sequence>
<dbReference type="EMBL" id="JACNEP010000003">
    <property type="protein sequence ID" value="MBC3765257.1"/>
    <property type="molecule type" value="Genomic_DNA"/>
</dbReference>
<dbReference type="SUPFAM" id="SSF50494">
    <property type="entry name" value="Trypsin-like serine proteases"/>
    <property type="match status" value="1"/>
</dbReference>
<keyword evidence="6" id="KW-1185">Reference proteome</keyword>
<accession>A0A8J6ISW9</accession>
<gene>
    <name evidence="5" type="ORF">H8B19_05175</name>
</gene>
<organism evidence="5 6">
    <name type="scientific">Neptunicella marina</name>
    <dbReference type="NCBI Taxonomy" id="2125989"/>
    <lineage>
        <taxon>Bacteria</taxon>
        <taxon>Pseudomonadati</taxon>
        <taxon>Pseudomonadota</taxon>
        <taxon>Gammaproteobacteria</taxon>
        <taxon>Alteromonadales</taxon>
        <taxon>Alteromonadaceae</taxon>
        <taxon>Neptunicella</taxon>
    </lineage>
</organism>
<comment type="caution">
    <text evidence="5">The sequence shown here is derived from an EMBL/GenBank/DDBJ whole genome shotgun (WGS) entry which is preliminary data.</text>
</comment>
<evidence type="ECO:0000256" key="1">
    <source>
        <dbReference type="ARBA" id="ARBA00010541"/>
    </source>
</evidence>
<dbReference type="SUPFAM" id="SSF50156">
    <property type="entry name" value="PDZ domain-like"/>
    <property type="match status" value="1"/>
</dbReference>
<dbReference type="SMART" id="SM00228">
    <property type="entry name" value="PDZ"/>
    <property type="match status" value="1"/>
</dbReference>
<evidence type="ECO:0000313" key="5">
    <source>
        <dbReference type="EMBL" id="MBC3765257.1"/>
    </source>
</evidence>
<dbReference type="InterPro" id="IPR051201">
    <property type="entry name" value="Chloro_Bact_Ser_Proteases"/>
</dbReference>
<dbReference type="InterPro" id="IPR001478">
    <property type="entry name" value="PDZ"/>
</dbReference>
<dbReference type="InterPro" id="IPR043504">
    <property type="entry name" value="Peptidase_S1_PA_chymotrypsin"/>
</dbReference>
<keyword evidence="3" id="KW-0378">Hydrolase</keyword>
<comment type="similarity">
    <text evidence="1">Belongs to the peptidase S1C family.</text>
</comment>